<dbReference type="GO" id="GO:0003684">
    <property type="term" value="F:damaged DNA binding"/>
    <property type="evidence" value="ECO:0007669"/>
    <property type="project" value="InterPro"/>
</dbReference>
<dbReference type="Pfam" id="PF00817">
    <property type="entry name" value="IMS"/>
    <property type="match status" value="1"/>
</dbReference>
<feature type="domain" description="UmuC" evidence="2">
    <location>
        <begin position="2"/>
        <end position="174"/>
    </location>
</feature>
<accession>A0A518AT40</accession>
<dbReference type="Pfam" id="PF11799">
    <property type="entry name" value="IMS_C"/>
    <property type="match status" value="1"/>
</dbReference>
<evidence type="ECO:0000313" key="4">
    <source>
        <dbReference type="Proteomes" id="UP000315750"/>
    </source>
</evidence>
<protein>
    <submittedName>
        <fullName evidence="3">DNA polymerase IV</fullName>
        <ecNumber evidence="3">2.7.7.7</ecNumber>
    </submittedName>
</protein>
<keyword evidence="3" id="KW-0548">Nucleotidyltransferase</keyword>
<gene>
    <name evidence="3" type="primary">dinB</name>
    <name evidence="3" type="ORF">Pan181_41160</name>
</gene>
<comment type="similarity">
    <text evidence="1">Belongs to the DNA polymerase type-Y family.</text>
</comment>
<dbReference type="InterPro" id="IPR050116">
    <property type="entry name" value="DNA_polymerase-Y"/>
</dbReference>
<keyword evidence="3" id="KW-0808">Transferase</keyword>
<dbReference type="Gene3D" id="3.30.70.270">
    <property type="match status" value="1"/>
</dbReference>
<dbReference type="OrthoDB" id="9808813at2"/>
<dbReference type="GO" id="GO:0003887">
    <property type="term" value="F:DNA-directed DNA polymerase activity"/>
    <property type="evidence" value="ECO:0007669"/>
    <property type="project" value="UniProtKB-EC"/>
</dbReference>
<dbReference type="PANTHER" id="PTHR11076">
    <property type="entry name" value="DNA REPAIR POLYMERASE UMUC / TRANSFERASE FAMILY MEMBER"/>
    <property type="match status" value="1"/>
</dbReference>
<dbReference type="AlphaFoldDB" id="A0A518AT40"/>
<evidence type="ECO:0000256" key="1">
    <source>
        <dbReference type="ARBA" id="ARBA00010945"/>
    </source>
</evidence>
<dbReference type="SUPFAM" id="SSF56672">
    <property type="entry name" value="DNA/RNA polymerases"/>
    <property type="match status" value="1"/>
</dbReference>
<dbReference type="Gene3D" id="1.10.150.20">
    <property type="entry name" value="5' to 3' exonuclease, C-terminal subdomain"/>
    <property type="match status" value="1"/>
</dbReference>
<dbReference type="GO" id="GO:0005829">
    <property type="term" value="C:cytosol"/>
    <property type="evidence" value="ECO:0007669"/>
    <property type="project" value="TreeGrafter"/>
</dbReference>
<dbReference type="GO" id="GO:0042276">
    <property type="term" value="P:error-prone translesion synthesis"/>
    <property type="evidence" value="ECO:0007669"/>
    <property type="project" value="TreeGrafter"/>
</dbReference>
<dbReference type="RefSeq" id="WP_145249331.1">
    <property type="nucleotide sequence ID" value="NZ_CP036278.1"/>
</dbReference>
<dbReference type="PANTHER" id="PTHR11076:SF34">
    <property type="entry name" value="PROTEIN UMUC"/>
    <property type="match status" value="1"/>
</dbReference>
<dbReference type="EC" id="2.7.7.7" evidence="3"/>
<sequence>MIGHVDADCFYVSAERVRFPHLRGMPVGVLGNHGACIIAKSYEMKAAGVATGVPIWEAITLCPQAVYVKRDFVWYESVSRKMLSVVRKISPQVEFYSIDEQFFVAPDATIGSRLQRDILHQVGVPVSVGIAPTKTLAKLISDSSKPFGCGVVLTEDQRRELLHERPITDVTGIAKRSAKRLAQYGIHTCEQFAAADRAFIRWLLTKRGEDLWWELNGTPVQPVQTTRPTHKFVSRGGSIGKASRDPQRVQAFVVRNVERLVEALTHYELCCDQLILSLLFRDAPERSERCSLLGSRGDFETLLQAALHMLPRAWQPDTAFVHYMHVIASGLRPAGRRQRSLFEQSQLSDIKREINHRMGRFVLRSGATLPLVDVYGDAANNYDICDIYGKSCF</sequence>
<reference evidence="3 4" key="1">
    <citation type="submission" date="2019-02" db="EMBL/GenBank/DDBJ databases">
        <title>Deep-cultivation of Planctomycetes and their phenomic and genomic characterization uncovers novel biology.</title>
        <authorList>
            <person name="Wiegand S."/>
            <person name="Jogler M."/>
            <person name="Boedeker C."/>
            <person name="Pinto D."/>
            <person name="Vollmers J."/>
            <person name="Rivas-Marin E."/>
            <person name="Kohn T."/>
            <person name="Peeters S.H."/>
            <person name="Heuer A."/>
            <person name="Rast P."/>
            <person name="Oberbeckmann S."/>
            <person name="Bunk B."/>
            <person name="Jeske O."/>
            <person name="Meyerdierks A."/>
            <person name="Storesund J.E."/>
            <person name="Kallscheuer N."/>
            <person name="Luecker S."/>
            <person name="Lage O.M."/>
            <person name="Pohl T."/>
            <person name="Merkel B.J."/>
            <person name="Hornburger P."/>
            <person name="Mueller R.-W."/>
            <person name="Bruemmer F."/>
            <person name="Labrenz M."/>
            <person name="Spormann A.M."/>
            <person name="Op den Camp H."/>
            <person name="Overmann J."/>
            <person name="Amann R."/>
            <person name="Jetten M.S.M."/>
            <person name="Mascher T."/>
            <person name="Medema M.H."/>
            <person name="Devos D.P."/>
            <person name="Kaster A.-K."/>
            <person name="Ovreas L."/>
            <person name="Rohde M."/>
            <person name="Galperin M.Y."/>
            <person name="Jogler C."/>
        </authorList>
    </citation>
    <scope>NUCLEOTIDE SEQUENCE [LARGE SCALE GENOMIC DNA]</scope>
    <source>
        <strain evidence="3 4">Pan181</strain>
    </source>
</reference>
<dbReference type="InterPro" id="IPR043128">
    <property type="entry name" value="Rev_trsase/Diguanyl_cyclase"/>
</dbReference>
<dbReference type="PROSITE" id="PS50173">
    <property type="entry name" value="UMUC"/>
    <property type="match status" value="1"/>
</dbReference>
<organism evidence="3 4">
    <name type="scientific">Aeoliella mucimassa</name>
    <dbReference type="NCBI Taxonomy" id="2527972"/>
    <lineage>
        <taxon>Bacteria</taxon>
        <taxon>Pseudomonadati</taxon>
        <taxon>Planctomycetota</taxon>
        <taxon>Planctomycetia</taxon>
        <taxon>Pirellulales</taxon>
        <taxon>Lacipirellulaceae</taxon>
        <taxon>Aeoliella</taxon>
    </lineage>
</organism>
<dbReference type="KEGG" id="amuc:Pan181_41160"/>
<proteinExistence type="inferred from homology"/>
<dbReference type="Gene3D" id="3.40.1170.60">
    <property type="match status" value="1"/>
</dbReference>
<evidence type="ECO:0000313" key="3">
    <source>
        <dbReference type="EMBL" id="QDU57893.1"/>
    </source>
</evidence>
<dbReference type="InterPro" id="IPR017961">
    <property type="entry name" value="DNA_pol_Y-fam_little_finger"/>
</dbReference>
<dbReference type="GO" id="GO:0009432">
    <property type="term" value="P:SOS response"/>
    <property type="evidence" value="ECO:0007669"/>
    <property type="project" value="TreeGrafter"/>
</dbReference>
<keyword evidence="4" id="KW-1185">Reference proteome</keyword>
<name>A0A518AT40_9BACT</name>
<dbReference type="GO" id="GO:0006281">
    <property type="term" value="P:DNA repair"/>
    <property type="evidence" value="ECO:0007669"/>
    <property type="project" value="InterPro"/>
</dbReference>
<dbReference type="Proteomes" id="UP000315750">
    <property type="component" value="Chromosome"/>
</dbReference>
<evidence type="ECO:0000259" key="2">
    <source>
        <dbReference type="PROSITE" id="PS50173"/>
    </source>
</evidence>
<dbReference type="InterPro" id="IPR043502">
    <property type="entry name" value="DNA/RNA_pol_sf"/>
</dbReference>
<dbReference type="InterPro" id="IPR001126">
    <property type="entry name" value="UmuC"/>
</dbReference>
<dbReference type="EMBL" id="CP036278">
    <property type="protein sequence ID" value="QDU57893.1"/>
    <property type="molecule type" value="Genomic_DNA"/>
</dbReference>